<dbReference type="KEGG" id="uvi:66064150"/>
<keyword evidence="3" id="KW-1185">Reference proteome</keyword>
<dbReference type="AlphaFoldDB" id="A0A8E5MGZ7"/>
<evidence type="ECO:0000313" key="2">
    <source>
        <dbReference type="EMBL" id="QUC19131.1"/>
    </source>
</evidence>
<name>A0A8E5MGZ7_USTVR</name>
<organism evidence="2 3">
    <name type="scientific">Ustilaginoidea virens</name>
    <name type="common">Rice false smut fungus</name>
    <name type="synonym">Villosiclava virens</name>
    <dbReference type="NCBI Taxonomy" id="1159556"/>
    <lineage>
        <taxon>Eukaryota</taxon>
        <taxon>Fungi</taxon>
        <taxon>Dikarya</taxon>
        <taxon>Ascomycota</taxon>
        <taxon>Pezizomycotina</taxon>
        <taxon>Sordariomycetes</taxon>
        <taxon>Hypocreomycetidae</taxon>
        <taxon>Hypocreales</taxon>
        <taxon>Clavicipitaceae</taxon>
        <taxon>Ustilaginoidea</taxon>
    </lineage>
</organism>
<dbReference type="EMBL" id="CP072755">
    <property type="protein sequence ID" value="QUC19131.1"/>
    <property type="molecule type" value="Genomic_DNA"/>
</dbReference>
<dbReference type="GeneID" id="66064150"/>
<dbReference type="RefSeq" id="XP_042996804.1">
    <property type="nucleotide sequence ID" value="XM_043140870.1"/>
</dbReference>
<sequence length="90" mass="9478">MLLKPGFNHLSRCKSSYNLPSILAALSTQAQASKTPRPEYSQPPPEPPGAFADPPGPFSHAHRVLLSAARHGVASLSIVCNGHTIGDPDP</sequence>
<reference evidence="2" key="1">
    <citation type="submission" date="2020-03" db="EMBL/GenBank/DDBJ databases">
        <title>A mixture of massive structural variations and highly conserved coding sequences in Ustilaginoidea virens genome.</title>
        <authorList>
            <person name="Zhang K."/>
            <person name="Zhao Z."/>
            <person name="Zhang Z."/>
            <person name="Li Y."/>
            <person name="Hsiang T."/>
            <person name="Sun W."/>
        </authorList>
    </citation>
    <scope>NUCLEOTIDE SEQUENCE</scope>
    <source>
        <strain evidence="2">UV-8b</strain>
    </source>
</reference>
<accession>A0A8E5MGZ7</accession>
<feature type="region of interest" description="Disordered" evidence="1">
    <location>
        <begin position="28"/>
        <end position="58"/>
    </location>
</feature>
<proteinExistence type="predicted"/>
<protein>
    <submittedName>
        <fullName evidence="2">Uncharacterized protein</fullName>
    </submittedName>
</protein>
<evidence type="ECO:0000313" key="3">
    <source>
        <dbReference type="Proteomes" id="UP000027002"/>
    </source>
</evidence>
<evidence type="ECO:0000256" key="1">
    <source>
        <dbReference type="SAM" id="MobiDB-lite"/>
    </source>
</evidence>
<dbReference type="Proteomes" id="UP000027002">
    <property type="component" value="Chromosome 3"/>
</dbReference>
<gene>
    <name evidence="2" type="ORF">UV8b_03372</name>
</gene>